<feature type="transmembrane region" description="Helical" evidence="1">
    <location>
        <begin position="25"/>
        <end position="45"/>
    </location>
</feature>
<evidence type="ECO:0000313" key="2">
    <source>
        <dbReference type="EMBL" id="BCT92541.1"/>
    </source>
</evidence>
<protein>
    <recommendedName>
        <fullName evidence="4">Preprotein translocase subunit SecE</fullName>
    </recommendedName>
</protein>
<keyword evidence="1" id="KW-0812">Transmembrane</keyword>
<evidence type="ECO:0008006" key="4">
    <source>
        <dbReference type="Google" id="ProtNLM"/>
    </source>
</evidence>
<accession>A0ABM7Q5B8</accession>
<dbReference type="EMBL" id="AP024545">
    <property type="protein sequence ID" value="BCT92541.1"/>
    <property type="molecule type" value="Genomic_DNA"/>
</dbReference>
<sequence>MSAMPQDAFETTYVAPTREERQEAATQWVVAVVMIVAATLAWTALT</sequence>
<organism evidence="2 3">
    <name type="scientific">Noviluteimonas caseinilytica</name>
    <dbReference type="NCBI Taxonomy" id="2675101"/>
    <lineage>
        <taxon>Bacteria</taxon>
        <taxon>Pseudomonadati</taxon>
        <taxon>Pseudomonadota</taxon>
        <taxon>Gammaproteobacteria</taxon>
        <taxon>Lysobacterales</taxon>
        <taxon>Lysobacteraceae</taxon>
        <taxon>Noviluteimonas</taxon>
    </lineage>
</organism>
<keyword evidence="3" id="KW-1185">Reference proteome</keyword>
<evidence type="ECO:0000256" key="1">
    <source>
        <dbReference type="SAM" id="Phobius"/>
    </source>
</evidence>
<keyword evidence="1" id="KW-1133">Transmembrane helix</keyword>
<gene>
    <name evidence="2" type="ORF">LYSCAS_15650</name>
</gene>
<evidence type="ECO:0000313" key="3">
    <source>
        <dbReference type="Proteomes" id="UP000681317"/>
    </source>
</evidence>
<reference evidence="2 3" key="1">
    <citation type="submission" date="2021-03" db="EMBL/GenBank/DDBJ databases">
        <title>Complete Genome Sequences of Two Lysobacter Strains Isolated from Sea Water (Lysobacter caseinilyticus) and Soil (Lysobacter helvus) in South Korea.</title>
        <authorList>
            <person name="Watanabe Y."/>
            <person name="Arakawa K."/>
        </authorList>
    </citation>
    <scope>NUCLEOTIDE SEQUENCE [LARGE SCALE GENOMIC DNA]</scope>
    <source>
        <strain evidence="2 3">KVB24</strain>
    </source>
</reference>
<proteinExistence type="predicted"/>
<dbReference type="Proteomes" id="UP000681317">
    <property type="component" value="Chromosome"/>
</dbReference>
<name>A0ABM7Q5B8_9GAMM</name>
<dbReference type="RefSeq" id="WP_213437411.1">
    <property type="nucleotide sequence ID" value="NZ_AP024545.1"/>
</dbReference>
<keyword evidence="1" id="KW-0472">Membrane</keyword>